<comment type="caution">
    <text evidence="2">The sequence shown here is derived from an EMBL/GenBank/DDBJ whole genome shotgun (WGS) entry which is preliminary data.</text>
</comment>
<reference evidence="3" key="1">
    <citation type="submission" date="2016-07" db="EMBL/GenBank/DDBJ databases">
        <title>Nontailed viruses are major unrecognized killers of bacteria in the ocean.</title>
        <authorList>
            <person name="Kauffman K."/>
            <person name="Hussain F."/>
            <person name="Yang J."/>
            <person name="Arevalo P."/>
            <person name="Brown J."/>
            <person name="Cutler M."/>
            <person name="Kelly L."/>
            <person name="Polz M.F."/>
        </authorList>
    </citation>
    <scope>NUCLEOTIDE SEQUENCE [LARGE SCALE GENOMIC DNA]</scope>
    <source>
        <strain evidence="3">10N.286.55.C1</strain>
    </source>
</reference>
<evidence type="ECO:0000313" key="3">
    <source>
        <dbReference type="Proteomes" id="UP000235778"/>
    </source>
</evidence>
<evidence type="ECO:0000313" key="2">
    <source>
        <dbReference type="EMBL" id="PME67207.1"/>
    </source>
</evidence>
<dbReference type="EMBL" id="MCSI01000094">
    <property type="protein sequence ID" value="PME67207.1"/>
    <property type="molecule type" value="Genomic_DNA"/>
</dbReference>
<feature type="transmembrane region" description="Helical" evidence="1">
    <location>
        <begin position="51"/>
        <end position="68"/>
    </location>
</feature>
<accession>A0A2N7C0D1</accession>
<keyword evidence="1" id="KW-0472">Membrane</keyword>
<dbReference type="AlphaFoldDB" id="A0A2N7C0D1"/>
<feature type="transmembrane region" description="Helical" evidence="1">
    <location>
        <begin position="29"/>
        <end position="46"/>
    </location>
</feature>
<protein>
    <submittedName>
        <fullName evidence="2">Uncharacterized protein</fullName>
    </submittedName>
</protein>
<gene>
    <name evidence="2" type="ORF">BCV30_22880</name>
</gene>
<keyword evidence="1" id="KW-1133">Transmembrane helix</keyword>
<dbReference type="Proteomes" id="UP000235778">
    <property type="component" value="Unassembled WGS sequence"/>
</dbReference>
<sequence length="100" mass="11539">DQHALVSILFLFLFLFTKKSKKKNHLWKSFNVVTAFLMFTFFYAFVEDRMYLLVWLPLVVLATIYSNGSVKFCSSCGKASIRENGHSSIKKCQSCGVHFK</sequence>
<proteinExistence type="predicted"/>
<dbReference type="RefSeq" id="WP_102270869.1">
    <property type="nucleotide sequence ID" value="NZ_MCSH01000117.1"/>
</dbReference>
<evidence type="ECO:0000256" key="1">
    <source>
        <dbReference type="SAM" id="Phobius"/>
    </source>
</evidence>
<organism evidence="2 3">
    <name type="scientific">Vibrio lentus</name>
    <dbReference type="NCBI Taxonomy" id="136468"/>
    <lineage>
        <taxon>Bacteria</taxon>
        <taxon>Pseudomonadati</taxon>
        <taxon>Pseudomonadota</taxon>
        <taxon>Gammaproteobacteria</taxon>
        <taxon>Vibrionales</taxon>
        <taxon>Vibrionaceae</taxon>
        <taxon>Vibrio</taxon>
    </lineage>
</organism>
<name>A0A2N7C0D1_9VIBR</name>
<keyword evidence="1" id="KW-0812">Transmembrane</keyword>
<feature type="non-terminal residue" evidence="2">
    <location>
        <position position="1"/>
    </location>
</feature>